<evidence type="ECO:0000313" key="8">
    <source>
        <dbReference type="Proteomes" id="UP001183615"/>
    </source>
</evidence>
<organism evidence="7 8">
    <name type="scientific">Streptomyces johnsoniae</name>
    <dbReference type="NCBI Taxonomy" id="3075532"/>
    <lineage>
        <taxon>Bacteria</taxon>
        <taxon>Bacillati</taxon>
        <taxon>Actinomycetota</taxon>
        <taxon>Actinomycetes</taxon>
        <taxon>Kitasatosporales</taxon>
        <taxon>Streptomycetaceae</taxon>
        <taxon>Streptomyces</taxon>
    </lineage>
</organism>
<evidence type="ECO:0000256" key="1">
    <source>
        <dbReference type="ARBA" id="ARBA00023015"/>
    </source>
</evidence>
<name>A0ABU2SDY2_9ACTN</name>
<reference evidence="8" key="1">
    <citation type="submission" date="2023-07" db="EMBL/GenBank/DDBJ databases">
        <title>30 novel species of actinomycetes from the DSMZ collection.</title>
        <authorList>
            <person name="Nouioui I."/>
        </authorList>
    </citation>
    <scope>NUCLEOTIDE SEQUENCE [LARGE SCALE GENOMIC DNA]</scope>
    <source>
        <strain evidence="8">DSM 41886</strain>
    </source>
</reference>
<dbReference type="InterPro" id="IPR011075">
    <property type="entry name" value="TetR_C"/>
</dbReference>
<protein>
    <submittedName>
        <fullName evidence="7">TetR/AcrR family transcriptional regulator</fullName>
    </submittedName>
</protein>
<dbReference type="InterPro" id="IPR050109">
    <property type="entry name" value="HTH-type_TetR-like_transc_reg"/>
</dbReference>
<dbReference type="InterPro" id="IPR036271">
    <property type="entry name" value="Tet_transcr_reg_TetR-rel_C_sf"/>
</dbReference>
<dbReference type="SUPFAM" id="SSF48498">
    <property type="entry name" value="Tetracyclin repressor-like, C-terminal domain"/>
    <property type="match status" value="1"/>
</dbReference>
<gene>
    <name evidence="7" type="ORF">RM779_31820</name>
</gene>
<dbReference type="Gene3D" id="1.10.357.10">
    <property type="entry name" value="Tetracycline Repressor, domain 2"/>
    <property type="match status" value="1"/>
</dbReference>
<evidence type="ECO:0000256" key="5">
    <source>
        <dbReference type="SAM" id="MobiDB-lite"/>
    </source>
</evidence>
<dbReference type="Pfam" id="PF00440">
    <property type="entry name" value="TetR_N"/>
    <property type="match status" value="1"/>
</dbReference>
<evidence type="ECO:0000256" key="2">
    <source>
        <dbReference type="ARBA" id="ARBA00023125"/>
    </source>
</evidence>
<keyword evidence="1" id="KW-0805">Transcription regulation</keyword>
<dbReference type="PROSITE" id="PS50977">
    <property type="entry name" value="HTH_TETR_2"/>
    <property type="match status" value="1"/>
</dbReference>
<keyword evidence="3" id="KW-0804">Transcription</keyword>
<dbReference type="Pfam" id="PF16859">
    <property type="entry name" value="TetR_C_11"/>
    <property type="match status" value="1"/>
</dbReference>
<feature type="region of interest" description="Disordered" evidence="5">
    <location>
        <begin position="191"/>
        <end position="214"/>
    </location>
</feature>
<sequence length="214" mass="23579">MSVAPLRGGQARMDELLTTTLDVLKETGYERLTIDEVVSRVHASKATVYRRWPSKSALVVAAFVHAVSHLPAEYDTGSLRGDLLAGMDDLLNEMERLADVMAGLIDEKRRNEELATALREGFLDTRRQVAAGAFARARERGEIAPDADVEMLWQIAPALVMFRWLMMGESVPREEGHRLVDEVVLPLARAGRPVSAPATPPPPPPPRRRAPPSS</sequence>
<comment type="caution">
    <text evidence="7">The sequence shown here is derived from an EMBL/GenBank/DDBJ whole genome shotgun (WGS) entry which is preliminary data.</text>
</comment>
<dbReference type="InterPro" id="IPR009057">
    <property type="entry name" value="Homeodomain-like_sf"/>
</dbReference>
<dbReference type="PANTHER" id="PTHR30055:SF149">
    <property type="entry name" value="TETR-FAMILY TRANSCRIPTIONAL REGULATOR"/>
    <property type="match status" value="1"/>
</dbReference>
<feature type="DNA-binding region" description="H-T-H motif" evidence="4">
    <location>
        <begin position="33"/>
        <end position="52"/>
    </location>
</feature>
<dbReference type="SUPFAM" id="SSF46689">
    <property type="entry name" value="Homeodomain-like"/>
    <property type="match status" value="1"/>
</dbReference>
<dbReference type="InterPro" id="IPR001647">
    <property type="entry name" value="HTH_TetR"/>
</dbReference>
<accession>A0ABU2SDY2</accession>
<evidence type="ECO:0000259" key="6">
    <source>
        <dbReference type="PROSITE" id="PS50977"/>
    </source>
</evidence>
<dbReference type="EMBL" id="JAVREV010000027">
    <property type="protein sequence ID" value="MDT0447148.1"/>
    <property type="molecule type" value="Genomic_DNA"/>
</dbReference>
<dbReference type="PANTHER" id="PTHR30055">
    <property type="entry name" value="HTH-TYPE TRANSCRIPTIONAL REGULATOR RUTR"/>
    <property type="match status" value="1"/>
</dbReference>
<keyword evidence="8" id="KW-1185">Reference proteome</keyword>
<dbReference type="RefSeq" id="WP_311621270.1">
    <property type="nucleotide sequence ID" value="NZ_JAVREV010000027.1"/>
</dbReference>
<feature type="domain" description="HTH tetR-type" evidence="6">
    <location>
        <begin position="10"/>
        <end position="70"/>
    </location>
</feature>
<dbReference type="InterPro" id="IPR023772">
    <property type="entry name" value="DNA-bd_HTH_TetR-type_CS"/>
</dbReference>
<proteinExistence type="predicted"/>
<evidence type="ECO:0000256" key="4">
    <source>
        <dbReference type="PROSITE-ProRule" id="PRU00335"/>
    </source>
</evidence>
<evidence type="ECO:0000313" key="7">
    <source>
        <dbReference type="EMBL" id="MDT0447148.1"/>
    </source>
</evidence>
<keyword evidence="2 4" id="KW-0238">DNA-binding</keyword>
<dbReference type="PROSITE" id="PS01081">
    <property type="entry name" value="HTH_TETR_1"/>
    <property type="match status" value="1"/>
</dbReference>
<dbReference type="Proteomes" id="UP001183615">
    <property type="component" value="Unassembled WGS sequence"/>
</dbReference>
<dbReference type="Gene3D" id="1.10.10.60">
    <property type="entry name" value="Homeodomain-like"/>
    <property type="match status" value="1"/>
</dbReference>
<evidence type="ECO:0000256" key="3">
    <source>
        <dbReference type="ARBA" id="ARBA00023163"/>
    </source>
</evidence>